<name>A0ABZ0UG87_9FIRM</name>
<keyword evidence="2" id="KW-1185">Reference proteome</keyword>
<accession>A0ABZ0UG87</accession>
<dbReference type="EMBL" id="CP136422">
    <property type="protein sequence ID" value="WPX75001.1"/>
    <property type="molecule type" value="Genomic_DNA"/>
</dbReference>
<dbReference type="Proteomes" id="UP001325248">
    <property type="component" value="Chromosome"/>
</dbReference>
<evidence type="ECO:0000313" key="1">
    <source>
        <dbReference type="EMBL" id="WPX75001.1"/>
    </source>
</evidence>
<proteinExistence type="predicted"/>
<protein>
    <submittedName>
        <fullName evidence="1">Uncharacterized protein</fullName>
    </submittedName>
</protein>
<evidence type="ECO:0000313" key="2">
    <source>
        <dbReference type="Proteomes" id="UP001325248"/>
    </source>
</evidence>
<gene>
    <name evidence="1" type="ORF">BLCOC_33580</name>
</gene>
<organism evidence="1 2">
    <name type="scientific">Blautia producta</name>
    <dbReference type="NCBI Taxonomy" id="33035"/>
    <lineage>
        <taxon>Bacteria</taxon>
        <taxon>Bacillati</taxon>
        <taxon>Bacillota</taxon>
        <taxon>Clostridia</taxon>
        <taxon>Lachnospirales</taxon>
        <taxon>Lachnospiraceae</taxon>
        <taxon>Blautia</taxon>
    </lineage>
</organism>
<sequence>MLKIMMDMLRNSFAVIFGKPFIIIYNHDLCFNNYRAEYGTVMDLF</sequence>
<reference evidence="1" key="1">
    <citation type="submission" date="2023-10" db="EMBL/GenBank/DDBJ databases">
        <title>Genome sequence of Blautia coccoides DSM 935.</title>
        <authorList>
            <person name="Boeer T."/>
            <person name="Bengelsdorf F.R."/>
            <person name="Daniel R."/>
            <person name="Poehlein A."/>
        </authorList>
    </citation>
    <scope>NUCLEOTIDE SEQUENCE [LARGE SCALE GENOMIC DNA]</scope>
    <source>
        <strain evidence="1">DSM 935</strain>
    </source>
</reference>